<keyword evidence="2" id="KW-1185">Reference proteome</keyword>
<organism evidence="1 2">
    <name type="scientific">Sphingomonas cremea</name>
    <dbReference type="NCBI Taxonomy" id="2904799"/>
    <lineage>
        <taxon>Bacteria</taxon>
        <taxon>Pseudomonadati</taxon>
        <taxon>Pseudomonadota</taxon>
        <taxon>Alphaproteobacteria</taxon>
        <taxon>Sphingomonadales</taxon>
        <taxon>Sphingomonadaceae</taxon>
        <taxon>Sphingomonas</taxon>
    </lineage>
</organism>
<dbReference type="InterPro" id="IPR056928">
    <property type="entry name" value="Gp77-like"/>
</dbReference>
<protein>
    <submittedName>
        <fullName evidence="1">Uncharacterized protein</fullName>
    </submittedName>
</protein>
<gene>
    <name evidence="1" type="ORF">LVY65_05830</name>
</gene>
<proteinExistence type="predicted"/>
<dbReference type="Pfam" id="PF23148">
    <property type="entry name" value="Gp77"/>
    <property type="match status" value="1"/>
</dbReference>
<dbReference type="AlphaFoldDB" id="A0A9X1TVV4"/>
<evidence type="ECO:0000313" key="2">
    <source>
        <dbReference type="Proteomes" id="UP001139410"/>
    </source>
</evidence>
<evidence type="ECO:0000313" key="1">
    <source>
        <dbReference type="EMBL" id="MCF2514584.1"/>
    </source>
</evidence>
<comment type="caution">
    <text evidence="1">The sequence shown here is derived from an EMBL/GenBank/DDBJ whole genome shotgun (WGS) entry which is preliminary data.</text>
</comment>
<dbReference type="Proteomes" id="UP001139410">
    <property type="component" value="Unassembled WGS sequence"/>
</dbReference>
<dbReference type="EMBL" id="JAKFGM010000001">
    <property type="protein sequence ID" value="MCF2514584.1"/>
    <property type="molecule type" value="Genomic_DNA"/>
</dbReference>
<reference evidence="1" key="1">
    <citation type="submission" date="2022-01" db="EMBL/GenBank/DDBJ databases">
        <authorList>
            <person name="Jo J.-H."/>
            <person name="Im W.-T."/>
        </authorList>
    </citation>
    <scope>NUCLEOTIDE SEQUENCE</scope>
    <source>
        <strain evidence="1">G124</strain>
    </source>
</reference>
<accession>A0A9X1TVV4</accession>
<name>A0A9X1TVV4_9SPHN</name>
<sequence>MTLLLKDPEATLDYSVDWGCEYLAGDALASSDWAISPAEVGGVSVVSSRFDLLMAAVQVEGGIAGRLYRLANHVVTVEGREDSRSIMLRVEKR</sequence>
<dbReference type="RefSeq" id="WP_235067041.1">
    <property type="nucleotide sequence ID" value="NZ_JAKFGM010000001.1"/>
</dbReference>